<accession>A0A6V8QBG8</accession>
<dbReference type="Proteomes" id="UP000569018">
    <property type="component" value="Unassembled WGS sequence"/>
</dbReference>
<reference evidence="2 3" key="1">
    <citation type="journal article" date="2020" name="Front. Microbiol.">
        <title>Single-cell genomics of novel Actinobacteria with the Wood-Ljungdahl pathway discovered in a serpentinizing system.</title>
        <authorList>
            <person name="Merino N."/>
            <person name="Kawai M."/>
            <person name="Boyd E.S."/>
            <person name="Colman D.R."/>
            <person name="McGlynn S.E."/>
            <person name="Nealson K.H."/>
            <person name="Kurokawa K."/>
            <person name="Hongoh Y."/>
        </authorList>
    </citation>
    <scope>NUCLEOTIDE SEQUENCE [LARGE SCALE GENOMIC DNA]</scope>
    <source>
        <strain evidence="2 3">S47</strain>
    </source>
</reference>
<evidence type="ECO:0000313" key="3">
    <source>
        <dbReference type="Proteomes" id="UP000569018"/>
    </source>
</evidence>
<comment type="caution">
    <text evidence="2">The sequence shown here is derived from an EMBL/GenBank/DDBJ whole genome shotgun (WGS) entry which is preliminary data.</text>
</comment>
<dbReference type="EMBL" id="BLSD01000174">
    <property type="protein sequence ID" value="GFP40231.1"/>
    <property type="molecule type" value="Genomic_DNA"/>
</dbReference>
<sequence>MAPHQGNLFRALLIGVVIMGLILFIGTDLAPLFRETGEMVGLTFPEGYGEVFAWALALRWCPGCW</sequence>
<proteinExistence type="predicted"/>
<dbReference type="AlphaFoldDB" id="A0A6V8QBG8"/>
<organism evidence="2 3">
    <name type="scientific">Candidatus Hakubella thermalkaliphila</name>
    <dbReference type="NCBI Taxonomy" id="2754717"/>
    <lineage>
        <taxon>Bacteria</taxon>
        <taxon>Bacillati</taxon>
        <taxon>Actinomycetota</taxon>
        <taxon>Actinomycetota incertae sedis</taxon>
        <taxon>Candidatus Hakubellales</taxon>
        <taxon>Candidatus Hakubellaceae</taxon>
        <taxon>Candidatus Hakubella</taxon>
    </lineage>
</organism>
<evidence type="ECO:0000256" key="1">
    <source>
        <dbReference type="SAM" id="Phobius"/>
    </source>
</evidence>
<evidence type="ECO:0000313" key="2">
    <source>
        <dbReference type="EMBL" id="GFP40231.1"/>
    </source>
</evidence>
<protein>
    <submittedName>
        <fullName evidence="2">Uncharacterized protein</fullName>
    </submittedName>
</protein>
<keyword evidence="1" id="KW-1133">Transmembrane helix</keyword>
<gene>
    <name evidence="2" type="ORF">HKBW3S47_01927</name>
</gene>
<feature type="transmembrane region" description="Helical" evidence="1">
    <location>
        <begin position="12"/>
        <end position="33"/>
    </location>
</feature>
<keyword evidence="1" id="KW-0472">Membrane</keyword>
<dbReference type="RefSeq" id="WP_176236182.1">
    <property type="nucleotide sequence ID" value="NZ_BLSD01000174.1"/>
</dbReference>
<keyword evidence="1" id="KW-0812">Transmembrane</keyword>
<name>A0A6V8QBG8_9ACTN</name>